<dbReference type="GeneID" id="111101116"/>
<gene>
    <name evidence="6" type="primary">LOC111101116</name>
</gene>
<dbReference type="PROSITE" id="PS50088">
    <property type="entry name" value="ANK_REPEAT"/>
    <property type="match status" value="4"/>
</dbReference>
<proteinExistence type="predicted"/>
<dbReference type="InterPro" id="IPR051070">
    <property type="entry name" value="NF-kappa-B_inhibitor"/>
</dbReference>
<dbReference type="OrthoDB" id="20727at2759"/>
<accession>A0A8B8AD99</accession>
<dbReference type="GO" id="GO:0051059">
    <property type="term" value="F:NF-kappaB binding"/>
    <property type="evidence" value="ECO:0007669"/>
    <property type="project" value="TreeGrafter"/>
</dbReference>
<dbReference type="InterPro" id="IPR036770">
    <property type="entry name" value="Ankyrin_rpt-contain_sf"/>
</dbReference>
<keyword evidence="4" id="KW-0175">Coiled coil</keyword>
<dbReference type="GO" id="GO:0071356">
    <property type="term" value="P:cellular response to tumor necrosis factor"/>
    <property type="evidence" value="ECO:0007669"/>
    <property type="project" value="TreeGrafter"/>
</dbReference>
<dbReference type="Gene3D" id="1.25.40.20">
    <property type="entry name" value="Ankyrin repeat-containing domain"/>
    <property type="match status" value="1"/>
</dbReference>
<dbReference type="SUPFAM" id="SSF48403">
    <property type="entry name" value="Ankyrin repeat"/>
    <property type="match status" value="1"/>
</dbReference>
<protein>
    <submittedName>
        <fullName evidence="6">NF-kappa-B inhibitor alpha-like isoform X1</fullName>
    </submittedName>
</protein>
<keyword evidence="5" id="KW-1185">Reference proteome</keyword>
<evidence type="ECO:0000256" key="4">
    <source>
        <dbReference type="SAM" id="Coils"/>
    </source>
</evidence>
<dbReference type="PANTHER" id="PTHR46680">
    <property type="entry name" value="NF-KAPPA-B INHIBITOR ALPHA"/>
    <property type="match status" value="1"/>
</dbReference>
<evidence type="ECO:0000256" key="2">
    <source>
        <dbReference type="ARBA" id="ARBA00023043"/>
    </source>
</evidence>
<sequence length="327" mass="36344">MLHISSFKKFSGTVMESQISNTAQDSLRSLEADGDGPVMIPGPREDSGFFSGTNKQCLEHLEKEKGFLSKEIMELEENMECVEINEQTKIKSEACRDFLKCILYIVESDLDGDTKIHIAVIQNHYHSAKQMVSMVSALDPELLDTPNLLLQTPLHLAVLVRDVELVELLAQHGADFGCRDLHGNTPLHIASYHGYDDIVACLLRYAGQRKSNSNFIPGINDRNYEGQTCLHLSTFNTNLPVIKLLTTYGADVNARDGKSGKTILHYAADTGNTILMDYILQLPGIDVNSRTYAGQTPTTLAKGRGYADIWITLRKFGGKDYENVEDT</sequence>
<dbReference type="PRINTS" id="PR01415">
    <property type="entry name" value="ANKYRIN"/>
</dbReference>
<keyword evidence="1" id="KW-0677">Repeat</keyword>
<dbReference type="AlphaFoldDB" id="A0A8B8AD99"/>
<keyword evidence="2 3" id="KW-0040">ANK repeat</keyword>
<reference evidence="6" key="1">
    <citation type="submission" date="2025-08" db="UniProtKB">
        <authorList>
            <consortium name="RefSeq"/>
        </authorList>
    </citation>
    <scope>IDENTIFICATION</scope>
    <source>
        <tissue evidence="6">Whole sample</tissue>
    </source>
</reference>
<dbReference type="PROSITE" id="PS50297">
    <property type="entry name" value="ANK_REP_REGION"/>
    <property type="match status" value="3"/>
</dbReference>
<evidence type="ECO:0000313" key="5">
    <source>
        <dbReference type="Proteomes" id="UP000694844"/>
    </source>
</evidence>
<dbReference type="RefSeq" id="XP_022289135.1">
    <property type="nucleotide sequence ID" value="XM_022433427.1"/>
</dbReference>
<feature type="repeat" description="ANK" evidence="3">
    <location>
        <begin position="259"/>
        <end position="292"/>
    </location>
</feature>
<dbReference type="Proteomes" id="UP000694844">
    <property type="component" value="Chromosome 6"/>
</dbReference>
<evidence type="ECO:0000256" key="1">
    <source>
        <dbReference type="ARBA" id="ARBA00022737"/>
    </source>
</evidence>
<name>A0A8B8AD99_CRAVI</name>
<dbReference type="InterPro" id="IPR002110">
    <property type="entry name" value="Ankyrin_rpt"/>
</dbReference>
<feature type="coiled-coil region" evidence="4">
    <location>
        <begin position="58"/>
        <end position="85"/>
    </location>
</feature>
<dbReference type="SMART" id="SM00248">
    <property type="entry name" value="ANK"/>
    <property type="match status" value="5"/>
</dbReference>
<feature type="repeat" description="ANK" evidence="3">
    <location>
        <begin position="149"/>
        <end position="181"/>
    </location>
</feature>
<feature type="repeat" description="ANK" evidence="3">
    <location>
        <begin position="225"/>
        <end position="257"/>
    </location>
</feature>
<dbReference type="PANTHER" id="PTHR46680:SF3">
    <property type="entry name" value="NF-KAPPA-B INHIBITOR CACTUS"/>
    <property type="match status" value="1"/>
</dbReference>
<dbReference type="Pfam" id="PF12796">
    <property type="entry name" value="Ank_2"/>
    <property type="match status" value="2"/>
</dbReference>
<feature type="repeat" description="ANK" evidence="3">
    <location>
        <begin position="182"/>
        <end position="214"/>
    </location>
</feature>
<evidence type="ECO:0000256" key="3">
    <source>
        <dbReference type="PROSITE-ProRule" id="PRU00023"/>
    </source>
</evidence>
<evidence type="ECO:0000313" key="6">
    <source>
        <dbReference type="RefSeq" id="XP_022289135.1"/>
    </source>
</evidence>
<dbReference type="KEGG" id="cvn:111101116"/>
<dbReference type="GO" id="GO:0005829">
    <property type="term" value="C:cytosol"/>
    <property type="evidence" value="ECO:0007669"/>
    <property type="project" value="TreeGrafter"/>
</dbReference>
<organism evidence="5 6">
    <name type="scientific">Crassostrea virginica</name>
    <name type="common">Eastern oyster</name>
    <dbReference type="NCBI Taxonomy" id="6565"/>
    <lineage>
        <taxon>Eukaryota</taxon>
        <taxon>Metazoa</taxon>
        <taxon>Spiralia</taxon>
        <taxon>Lophotrochozoa</taxon>
        <taxon>Mollusca</taxon>
        <taxon>Bivalvia</taxon>
        <taxon>Autobranchia</taxon>
        <taxon>Pteriomorphia</taxon>
        <taxon>Ostreida</taxon>
        <taxon>Ostreoidea</taxon>
        <taxon>Ostreidae</taxon>
        <taxon>Crassostrea</taxon>
    </lineage>
</organism>